<organism evidence="2 3">
    <name type="scientific">Amycolatopsis antarctica</name>
    <dbReference type="NCBI Taxonomy" id="1854586"/>
    <lineage>
        <taxon>Bacteria</taxon>
        <taxon>Bacillati</taxon>
        <taxon>Actinomycetota</taxon>
        <taxon>Actinomycetes</taxon>
        <taxon>Pseudonocardiales</taxon>
        <taxon>Pseudonocardiaceae</taxon>
        <taxon>Amycolatopsis</taxon>
    </lineage>
</organism>
<dbReference type="AlphaFoldDB" id="A0A263D4X0"/>
<dbReference type="InterPro" id="IPR019545">
    <property type="entry name" value="DM13_domain"/>
</dbReference>
<dbReference type="Pfam" id="PF10517">
    <property type="entry name" value="DM13"/>
    <property type="match status" value="1"/>
</dbReference>
<proteinExistence type="predicted"/>
<reference evidence="2 3" key="1">
    <citation type="submission" date="2017-07" db="EMBL/GenBank/DDBJ databases">
        <title>Amycolatopsis antarcticus sp. nov., isolated from the surface of an Antarcticus brown macroalga.</title>
        <authorList>
            <person name="Wang J."/>
            <person name="Leiva S."/>
            <person name="Huang J."/>
            <person name="Huang Y."/>
        </authorList>
    </citation>
    <scope>NUCLEOTIDE SEQUENCE [LARGE SCALE GENOMIC DNA]</scope>
    <source>
        <strain evidence="2 3">AU-G6</strain>
    </source>
</reference>
<gene>
    <name evidence="2" type="ORF">CFN78_09745</name>
</gene>
<dbReference type="RefSeq" id="WP_094862676.1">
    <property type="nucleotide sequence ID" value="NZ_NKYE01000005.1"/>
</dbReference>
<protein>
    <recommendedName>
        <fullName evidence="1">DM13 domain-containing protein</fullName>
    </recommendedName>
</protein>
<evidence type="ECO:0000313" key="2">
    <source>
        <dbReference type="EMBL" id="OZM73421.1"/>
    </source>
</evidence>
<dbReference type="InParanoid" id="A0A263D4X0"/>
<evidence type="ECO:0000259" key="1">
    <source>
        <dbReference type="PROSITE" id="PS51549"/>
    </source>
</evidence>
<accession>A0A263D4X0</accession>
<dbReference type="OrthoDB" id="4751481at2"/>
<name>A0A263D4X0_9PSEU</name>
<sequence length="182" mass="19612">MRDSLRGRTFRRKGVRAAIGAVIVLAVVGLWAFEPWRLFTSSTIDEALPIPAATEPAIPAGGVPIAPPEPVELAVGEFVTQEHDTSGQARVLRLPDGSRVLRLTDLSTSDGPDLHVWLADATAGGEWGKYDEGRMVRLGELKATHGNQNYEIPADATLDGLRSVVVWCDRFDVAFGSAPLDL</sequence>
<dbReference type="PROSITE" id="PS51549">
    <property type="entry name" value="DM13"/>
    <property type="match status" value="1"/>
</dbReference>
<dbReference type="Proteomes" id="UP000242444">
    <property type="component" value="Unassembled WGS sequence"/>
</dbReference>
<dbReference type="EMBL" id="NKYE01000005">
    <property type="protein sequence ID" value="OZM73421.1"/>
    <property type="molecule type" value="Genomic_DNA"/>
</dbReference>
<keyword evidence="3" id="KW-1185">Reference proteome</keyword>
<feature type="domain" description="DM13" evidence="1">
    <location>
        <begin position="71"/>
        <end position="181"/>
    </location>
</feature>
<evidence type="ECO:0000313" key="3">
    <source>
        <dbReference type="Proteomes" id="UP000242444"/>
    </source>
</evidence>
<comment type="caution">
    <text evidence="2">The sequence shown here is derived from an EMBL/GenBank/DDBJ whole genome shotgun (WGS) entry which is preliminary data.</text>
</comment>